<protein>
    <submittedName>
        <fullName evidence="2">Uncharacterized protein</fullName>
    </submittedName>
</protein>
<name>A0A812R7U0_9DINO</name>
<organism evidence="2 3">
    <name type="scientific">Symbiodinium natans</name>
    <dbReference type="NCBI Taxonomy" id="878477"/>
    <lineage>
        <taxon>Eukaryota</taxon>
        <taxon>Sar</taxon>
        <taxon>Alveolata</taxon>
        <taxon>Dinophyceae</taxon>
        <taxon>Suessiales</taxon>
        <taxon>Symbiodiniaceae</taxon>
        <taxon>Symbiodinium</taxon>
    </lineage>
</organism>
<accession>A0A812R7U0</accession>
<evidence type="ECO:0000256" key="1">
    <source>
        <dbReference type="SAM" id="MobiDB-lite"/>
    </source>
</evidence>
<dbReference type="Proteomes" id="UP000604046">
    <property type="component" value="Unassembled WGS sequence"/>
</dbReference>
<evidence type="ECO:0000313" key="2">
    <source>
        <dbReference type="EMBL" id="CAE7424795.1"/>
    </source>
</evidence>
<gene>
    <name evidence="2" type="ORF">SNAT2548_LOCUS23116</name>
</gene>
<dbReference type="EMBL" id="CAJNDS010002310">
    <property type="protein sequence ID" value="CAE7424795.1"/>
    <property type="molecule type" value="Genomic_DNA"/>
</dbReference>
<proteinExistence type="predicted"/>
<reference evidence="2" key="1">
    <citation type="submission" date="2021-02" db="EMBL/GenBank/DDBJ databases">
        <authorList>
            <person name="Dougan E. K."/>
            <person name="Rhodes N."/>
            <person name="Thang M."/>
            <person name="Chan C."/>
        </authorList>
    </citation>
    <scope>NUCLEOTIDE SEQUENCE</scope>
</reference>
<sequence>MNCTTPWTHRHVCEGLCPRSVTERGVDAAAAEAPAAMIRTPHRLKEQQDLSRSDDLELRNELCQDVKVLPICLSEIVPRLDNIMRCFSRRTPTALSAGTTPGDSVGTHWHPMSL</sequence>
<feature type="region of interest" description="Disordered" evidence="1">
    <location>
        <begin position="95"/>
        <end position="114"/>
    </location>
</feature>
<evidence type="ECO:0000313" key="3">
    <source>
        <dbReference type="Proteomes" id="UP000604046"/>
    </source>
</evidence>
<comment type="caution">
    <text evidence="2">The sequence shown here is derived from an EMBL/GenBank/DDBJ whole genome shotgun (WGS) entry which is preliminary data.</text>
</comment>
<keyword evidence="3" id="KW-1185">Reference proteome</keyword>
<dbReference type="AlphaFoldDB" id="A0A812R7U0"/>